<comment type="caution">
    <text evidence="2">The sequence shown here is derived from an EMBL/GenBank/DDBJ whole genome shotgun (WGS) entry which is preliminary data.</text>
</comment>
<dbReference type="NCBIfam" id="TIGR03568">
    <property type="entry name" value="NeuC_NnaA"/>
    <property type="match status" value="1"/>
</dbReference>
<reference evidence="3" key="1">
    <citation type="journal article" date="2019" name="Int. J. Syst. Evol. Microbiol.">
        <title>The Global Catalogue of Microorganisms (GCM) 10K type strain sequencing project: providing services to taxonomists for standard genome sequencing and annotation.</title>
        <authorList>
            <consortium name="The Broad Institute Genomics Platform"/>
            <consortium name="The Broad Institute Genome Sequencing Center for Infectious Disease"/>
            <person name="Wu L."/>
            <person name="Ma J."/>
        </authorList>
    </citation>
    <scope>NUCLEOTIDE SEQUENCE [LARGE SCALE GENOMIC DNA]</scope>
    <source>
        <strain evidence="3">KCTC 33792</strain>
    </source>
</reference>
<dbReference type="PANTHER" id="PTHR43174">
    <property type="entry name" value="UDP-N-ACETYLGLUCOSAMINE 2-EPIMERASE"/>
    <property type="match status" value="1"/>
</dbReference>
<dbReference type="PANTHER" id="PTHR43174:SF3">
    <property type="entry name" value="UDP-N-ACETYLGLUCOSAMINE 2-EPIMERASE"/>
    <property type="match status" value="1"/>
</dbReference>
<name>A0ABW5T2A1_9BACI</name>
<dbReference type="InterPro" id="IPR029767">
    <property type="entry name" value="WecB-like"/>
</dbReference>
<feature type="domain" description="UDP-N-acetylglucosamine 2-epimerase" evidence="1">
    <location>
        <begin position="21"/>
        <end position="368"/>
    </location>
</feature>
<accession>A0ABW5T2A1</accession>
<dbReference type="CDD" id="cd03786">
    <property type="entry name" value="GTB_UDP-GlcNAc_2-Epimerase"/>
    <property type="match status" value="1"/>
</dbReference>
<dbReference type="EMBL" id="JBHUML010000002">
    <property type="protein sequence ID" value="MFD2705619.1"/>
    <property type="molecule type" value="Genomic_DNA"/>
</dbReference>
<sequence>MKISVVTGTRAEYGLLYGLMKKLQNDDSIEFQLIVTGMHLSPEFGLTYQTIEEDGFTITKKVEILLSSDTPAGISKSIGLGVIGFSDAYEELQPDLIIVLGDRYEILAAVQAALPANIPVAHIHGGELTEGLIDDPIRHSITKMAHLHFVTAERYRQRVIQLGEQPSTVINAGAPGVDNIKQISLMNRNELMESLDLNFQGTLYLVTYHPETLNREQAKIGIENIMHVVEHFSDAAFIFTKSNADTEGRMINETIKGYADQYPHRVKLYDSLGQLRYLSVIQYVDAVIGNSSSGILEVPYFRKPTIDIGDRQKGRIKPESVISCANDSEAIIRAVKQAGTDEFQKKLHTVQSPYGNGNAANIIFDTIKKADLQKLIPKPFFDWRWKH</sequence>
<dbReference type="InterPro" id="IPR020004">
    <property type="entry name" value="UDP-GlcNAc_Epase"/>
</dbReference>
<dbReference type="Gene3D" id="3.40.50.2000">
    <property type="entry name" value="Glycogen Phosphorylase B"/>
    <property type="match status" value="2"/>
</dbReference>
<dbReference type="Pfam" id="PF02350">
    <property type="entry name" value="Epimerase_2"/>
    <property type="match status" value="1"/>
</dbReference>
<dbReference type="Proteomes" id="UP001597520">
    <property type="component" value="Unassembled WGS sequence"/>
</dbReference>
<dbReference type="GO" id="GO:0016798">
    <property type="term" value="F:hydrolase activity, acting on glycosyl bonds"/>
    <property type="evidence" value="ECO:0007669"/>
    <property type="project" value="UniProtKB-KW"/>
</dbReference>
<dbReference type="EC" id="3.2.1.183" evidence="2"/>
<proteinExistence type="predicted"/>
<keyword evidence="2" id="KW-0378">Hydrolase</keyword>
<gene>
    <name evidence="2" type="primary">neuC</name>
    <name evidence="2" type="ORF">ACFSUB_09070</name>
</gene>
<dbReference type="InterPro" id="IPR003331">
    <property type="entry name" value="UDP_GlcNAc_Epimerase_2_dom"/>
</dbReference>
<keyword evidence="3" id="KW-1185">Reference proteome</keyword>
<evidence type="ECO:0000259" key="1">
    <source>
        <dbReference type="Pfam" id="PF02350"/>
    </source>
</evidence>
<organism evidence="2 3">
    <name type="scientific">Salibacterium lacus</name>
    <dbReference type="NCBI Taxonomy" id="1898109"/>
    <lineage>
        <taxon>Bacteria</taxon>
        <taxon>Bacillati</taxon>
        <taxon>Bacillota</taxon>
        <taxon>Bacilli</taxon>
        <taxon>Bacillales</taxon>
        <taxon>Bacillaceae</taxon>
    </lineage>
</organism>
<dbReference type="SUPFAM" id="SSF53756">
    <property type="entry name" value="UDP-Glycosyltransferase/glycogen phosphorylase"/>
    <property type="match status" value="1"/>
</dbReference>
<evidence type="ECO:0000313" key="3">
    <source>
        <dbReference type="Proteomes" id="UP001597520"/>
    </source>
</evidence>
<dbReference type="RefSeq" id="WP_380712868.1">
    <property type="nucleotide sequence ID" value="NZ_JBHUML010000002.1"/>
</dbReference>
<keyword evidence="2" id="KW-0326">Glycosidase</keyword>
<protein>
    <submittedName>
        <fullName evidence="2">UDP-N-acetylglucosamine 2-epimerase</fullName>
        <ecNumber evidence="2">3.2.1.183</ecNumber>
    </submittedName>
</protein>
<evidence type="ECO:0000313" key="2">
    <source>
        <dbReference type="EMBL" id="MFD2705619.1"/>
    </source>
</evidence>